<evidence type="ECO:0000313" key="2">
    <source>
        <dbReference type="Proteomes" id="UP001055811"/>
    </source>
</evidence>
<accession>A0ACB9H856</accession>
<protein>
    <submittedName>
        <fullName evidence="1">Uncharacterized protein</fullName>
    </submittedName>
</protein>
<dbReference type="EMBL" id="CM042009">
    <property type="protein sequence ID" value="KAI3791623.1"/>
    <property type="molecule type" value="Genomic_DNA"/>
</dbReference>
<keyword evidence="2" id="KW-1185">Reference proteome</keyword>
<sequence length="67" mass="7298">MLTELEMMGSEFIGKNLLDVVVDLDSHLLGQIHAVSGETSDGNADVVVDLEENADLDDRRRGEVKEG</sequence>
<evidence type="ECO:0000313" key="1">
    <source>
        <dbReference type="EMBL" id="KAI3791623.1"/>
    </source>
</evidence>
<organism evidence="1 2">
    <name type="scientific">Cichorium intybus</name>
    <name type="common">Chicory</name>
    <dbReference type="NCBI Taxonomy" id="13427"/>
    <lineage>
        <taxon>Eukaryota</taxon>
        <taxon>Viridiplantae</taxon>
        <taxon>Streptophyta</taxon>
        <taxon>Embryophyta</taxon>
        <taxon>Tracheophyta</taxon>
        <taxon>Spermatophyta</taxon>
        <taxon>Magnoliopsida</taxon>
        <taxon>eudicotyledons</taxon>
        <taxon>Gunneridae</taxon>
        <taxon>Pentapetalae</taxon>
        <taxon>asterids</taxon>
        <taxon>campanulids</taxon>
        <taxon>Asterales</taxon>
        <taxon>Asteraceae</taxon>
        <taxon>Cichorioideae</taxon>
        <taxon>Cichorieae</taxon>
        <taxon>Cichoriinae</taxon>
        <taxon>Cichorium</taxon>
    </lineage>
</organism>
<gene>
    <name evidence="1" type="ORF">L2E82_05482</name>
</gene>
<reference evidence="1 2" key="2">
    <citation type="journal article" date="2022" name="Mol. Ecol. Resour.">
        <title>The genomes of chicory, endive, great burdock and yacon provide insights into Asteraceae paleo-polyploidization history and plant inulin production.</title>
        <authorList>
            <person name="Fan W."/>
            <person name="Wang S."/>
            <person name="Wang H."/>
            <person name="Wang A."/>
            <person name="Jiang F."/>
            <person name="Liu H."/>
            <person name="Zhao H."/>
            <person name="Xu D."/>
            <person name="Zhang Y."/>
        </authorList>
    </citation>
    <scope>NUCLEOTIDE SEQUENCE [LARGE SCALE GENOMIC DNA]</scope>
    <source>
        <strain evidence="2">cv. Punajuju</strain>
        <tissue evidence="1">Leaves</tissue>
    </source>
</reference>
<proteinExistence type="predicted"/>
<reference evidence="2" key="1">
    <citation type="journal article" date="2022" name="Mol. Ecol. Resour.">
        <title>The genomes of chicory, endive, great burdock and yacon provide insights into Asteraceae palaeo-polyploidization history and plant inulin production.</title>
        <authorList>
            <person name="Fan W."/>
            <person name="Wang S."/>
            <person name="Wang H."/>
            <person name="Wang A."/>
            <person name="Jiang F."/>
            <person name="Liu H."/>
            <person name="Zhao H."/>
            <person name="Xu D."/>
            <person name="Zhang Y."/>
        </authorList>
    </citation>
    <scope>NUCLEOTIDE SEQUENCE [LARGE SCALE GENOMIC DNA]</scope>
    <source>
        <strain evidence="2">cv. Punajuju</strain>
    </source>
</reference>
<name>A0ACB9H856_CICIN</name>
<comment type="caution">
    <text evidence="1">The sequence shown here is derived from an EMBL/GenBank/DDBJ whole genome shotgun (WGS) entry which is preliminary data.</text>
</comment>
<dbReference type="Proteomes" id="UP001055811">
    <property type="component" value="Linkage Group LG01"/>
</dbReference>